<dbReference type="Proteomes" id="UP000017559">
    <property type="component" value="Unassembled WGS sequence"/>
</dbReference>
<accession>V2XUV0</accession>
<dbReference type="HOGENOM" id="CLU_994298_0_0_1"/>
<evidence type="ECO:0000256" key="1">
    <source>
        <dbReference type="SAM" id="MobiDB-lite"/>
    </source>
</evidence>
<reference evidence="2 3" key="1">
    <citation type="journal article" date="2014" name="BMC Genomics">
        <title>Genome and secretome analysis of the hemibiotrophic fungal pathogen, Moniliophthora roreri, which causes frosty pod rot disease of cacao: mechanisms of the biotrophic and necrotrophic phases.</title>
        <authorList>
            <person name="Meinhardt L.W."/>
            <person name="Costa G.G.L."/>
            <person name="Thomazella D.P.T."/>
            <person name="Teixeira P.J.P.L."/>
            <person name="Carazzolle M.F."/>
            <person name="Schuster S.C."/>
            <person name="Carlson J.E."/>
            <person name="Guiltinan M.J."/>
            <person name="Mieczkowski P."/>
            <person name="Farmer A."/>
            <person name="Ramaraj T."/>
            <person name="Crozier J."/>
            <person name="Davis R.E."/>
            <person name="Shao J."/>
            <person name="Melnick R.L."/>
            <person name="Pereira G.A.G."/>
            <person name="Bailey B.A."/>
        </authorList>
    </citation>
    <scope>NUCLEOTIDE SEQUENCE [LARGE SCALE GENOMIC DNA]</scope>
    <source>
        <strain evidence="2 3">MCA 2997</strain>
    </source>
</reference>
<feature type="compositionally biased region" description="Basic residues" evidence="1">
    <location>
        <begin position="268"/>
        <end position="280"/>
    </location>
</feature>
<feature type="region of interest" description="Disordered" evidence="1">
    <location>
        <begin position="113"/>
        <end position="225"/>
    </location>
</feature>
<dbReference type="KEGG" id="mrr:Moror_14996"/>
<feature type="region of interest" description="Disordered" evidence="1">
    <location>
        <begin position="242"/>
        <end position="280"/>
    </location>
</feature>
<gene>
    <name evidence="2" type="ORF">Moror_14996</name>
</gene>
<organism evidence="2 3">
    <name type="scientific">Moniliophthora roreri (strain MCA 2997)</name>
    <name type="common">Cocoa frosty pod rot fungus</name>
    <name type="synonym">Crinipellis roreri</name>
    <dbReference type="NCBI Taxonomy" id="1381753"/>
    <lineage>
        <taxon>Eukaryota</taxon>
        <taxon>Fungi</taxon>
        <taxon>Dikarya</taxon>
        <taxon>Basidiomycota</taxon>
        <taxon>Agaricomycotina</taxon>
        <taxon>Agaricomycetes</taxon>
        <taxon>Agaricomycetidae</taxon>
        <taxon>Agaricales</taxon>
        <taxon>Marasmiineae</taxon>
        <taxon>Marasmiaceae</taxon>
        <taxon>Moniliophthora</taxon>
    </lineage>
</organism>
<protein>
    <submittedName>
        <fullName evidence="2">Uncharacterized protein</fullName>
    </submittedName>
</protein>
<dbReference type="AlphaFoldDB" id="V2XUV0"/>
<sequence>MSPIPDPFIPLPSSSYSWSIPADTTTPYEARLWGSPTYNTPLTVLFDFGPNVSPSMRLLRRQMWADDGPLSSDVCDADPNSPEFLRAAATYNARIRAAVGLARDQHEFCPRYTRTEPVLPQQASPTPVVPKLESSPDPDPIKSEPDSDSPSDLVYPSDSSSGDSSPIYAQSIGVATASPSPTPGPSSAEPSEPQSQSPSAPTSSDPLNPFDVNGEPLAPSTVPFLASGQFNPAFVSIRDIARTNPGPRRLELYPIRGNQLQYGTTRPPPKHRNRRRDGRP</sequence>
<feature type="compositionally biased region" description="Low complexity" evidence="1">
    <location>
        <begin position="185"/>
        <end position="204"/>
    </location>
</feature>
<keyword evidence="3" id="KW-1185">Reference proteome</keyword>
<name>V2XUV0_MONRO</name>
<comment type="caution">
    <text evidence="2">The sequence shown here is derived from an EMBL/GenBank/DDBJ whole genome shotgun (WGS) entry which is preliminary data.</text>
</comment>
<proteinExistence type="predicted"/>
<evidence type="ECO:0000313" key="2">
    <source>
        <dbReference type="EMBL" id="ESK83159.1"/>
    </source>
</evidence>
<evidence type="ECO:0000313" key="3">
    <source>
        <dbReference type="Proteomes" id="UP000017559"/>
    </source>
</evidence>
<dbReference type="EMBL" id="AWSO01001646">
    <property type="protein sequence ID" value="ESK83159.1"/>
    <property type="molecule type" value="Genomic_DNA"/>
</dbReference>